<dbReference type="CDD" id="cd18617">
    <property type="entry name" value="GH43_XynB-like"/>
    <property type="match status" value="1"/>
</dbReference>
<dbReference type="EMBL" id="ML995490">
    <property type="protein sequence ID" value="KAF2140412.1"/>
    <property type="molecule type" value="Genomic_DNA"/>
</dbReference>
<dbReference type="PANTHER" id="PTHR42812:SF16">
    <property type="entry name" value="HYDROLASE, PUTATIVE (AFU_ORTHOLOGUE AFUA_7G06110)-RELATED"/>
    <property type="match status" value="1"/>
</dbReference>
<gene>
    <name evidence="6" type="ORF">K452DRAFT_319899</name>
</gene>
<proteinExistence type="inferred from homology"/>
<keyword evidence="2 4" id="KW-0378">Hydrolase</keyword>
<dbReference type="Gene3D" id="2.60.120.200">
    <property type="match status" value="1"/>
</dbReference>
<dbReference type="InterPro" id="IPR013320">
    <property type="entry name" value="ConA-like_dom_sf"/>
</dbReference>
<keyword evidence="7" id="KW-1185">Reference proteome</keyword>
<sequence length="551" mass="60232">MPLDPPANPILPGPHPDPSITRAGSSFFLATSSFALFPGIPIHHSTDLATWTLIGHALTRPSQLMLKTPEPGGGVWAPTLRYREEVQPDGETKGVWWLTACVWDRYSPQSGERVWPRGFVVKTEDIWDEKKWSEPVYFDQVGFDQDLFWDKHHQPHLSTTFRPALSPFPAAPPAKDFAVHTAPVDLGSGRALAKPRLLRASGTGMRVAEGAHLFARGRWTYLLTAEGGTEEGHCVVLHRSGNGVDGPWEAAPAAAGAGVPGVVFGAAGEGDAVTCVGHADVVEDAQGDWWAVCLGVRRKVFGRETFLVEVQWGEDGWPVFNRGRKIGVNEDTAPRARAWKDGFESAELGRGWYRKNTPLKPEHSLSACPHHLRLHGNPYTLASPASPTLFLRKQTTVNTTWRTRLSFRPALPAEEAGTTAYWDYFTHARVGLRLVDGIRTVRFWPPEGAGHAVDAPLSGDGDMGLAIECGEEAYRFGFWEEEEGGPGGMYSGDGEEDVRKEVRWLGAVPCAVLTRDPPVGLPFLGVMLGLYAFGEGMPCLADADFAYARVD</sequence>
<evidence type="ECO:0000256" key="4">
    <source>
        <dbReference type="RuleBase" id="RU361187"/>
    </source>
</evidence>
<reference evidence="6" key="1">
    <citation type="journal article" date="2020" name="Stud. Mycol.">
        <title>101 Dothideomycetes genomes: a test case for predicting lifestyles and emergence of pathogens.</title>
        <authorList>
            <person name="Haridas S."/>
            <person name="Albert R."/>
            <person name="Binder M."/>
            <person name="Bloem J."/>
            <person name="Labutti K."/>
            <person name="Salamov A."/>
            <person name="Andreopoulos B."/>
            <person name="Baker S."/>
            <person name="Barry K."/>
            <person name="Bills G."/>
            <person name="Bluhm B."/>
            <person name="Cannon C."/>
            <person name="Castanera R."/>
            <person name="Culley D."/>
            <person name="Daum C."/>
            <person name="Ezra D."/>
            <person name="Gonzalez J."/>
            <person name="Henrissat B."/>
            <person name="Kuo A."/>
            <person name="Liang C."/>
            <person name="Lipzen A."/>
            <person name="Lutzoni F."/>
            <person name="Magnuson J."/>
            <person name="Mondo S."/>
            <person name="Nolan M."/>
            <person name="Ohm R."/>
            <person name="Pangilinan J."/>
            <person name="Park H.-J."/>
            <person name="Ramirez L."/>
            <person name="Alfaro M."/>
            <person name="Sun H."/>
            <person name="Tritt A."/>
            <person name="Yoshinaga Y."/>
            <person name="Zwiers L.-H."/>
            <person name="Turgeon B."/>
            <person name="Goodwin S."/>
            <person name="Spatafora J."/>
            <person name="Crous P."/>
            <person name="Grigoriev I."/>
        </authorList>
    </citation>
    <scope>NUCLEOTIDE SEQUENCE</scope>
    <source>
        <strain evidence="6">CBS 121167</strain>
    </source>
</reference>
<dbReference type="SUPFAM" id="SSF75005">
    <property type="entry name" value="Arabinanase/levansucrase/invertase"/>
    <property type="match status" value="1"/>
</dbReference>
<dbReference type="RefSeq" id="XP_033396125.1">
    <property type="nucleotide sequence ID" value="XM_033544274.1"/>
</dbReference>
<dbReference type="InterPro" id="IPR051795">
    <property type="entry name" value="Glycosyl_Hydrlase_43"/>
</dbReference>
<dbReference type="InterPro" id="IPR006710">
    <property type="entry name" value="Glyco_hydro_43"/>
</dbReference>
<dbReference type="Proteomes" id="UP000799438">
    <property type="component" value="Unassembled WGS sequence"/>
</dbReference>
<evidence type="ECO:0000256" key="1">
    <source>
        <dbReference type="ARBA" id="ARBA00009865"/>
    </source>
</evidence>
<protein>
    <submittedName>
        <fullName evidence="6">Glycoside hydrolase family 43 protein</fullName>
    </submittedName>
</protein>
<dbReference type="Gene3D" id="2.115.10.20">
    <property type="entry name" value="Glycosyl hydrolase domain, family 43"/>
    <property type="match status" value="1"/>
</dbReference>
<accession>A0A6A6B868</accession>
<evidence type="ECO:0000259" key="5">
    <source>
        <dbReference type="Pfam" id="PF17851"/>
    </source>
</evidence>
<dbReference type="GO" id="GO:0005975">
    <property type="term" value="P:carbohydrate metabolic process"/>
    <property type="evidence" value="ECO:0007669"/>
    <property type="project" value="InterPro"/>
</dbReference>
<feature type="domain" description="Beta-xylosidase C-terminal Concanavalin A-like" evidence="5">
    <location>
        <begin position="340"/>
        <end position="550"/>
    </location>
</feature>
<dbReference type="GeneID" id="54301770"/>
<dbReference type="PANTHER" id="PTHR42812">
    <property type="entry name" value="BETA-XYLOSIDASE"/>
    <property type="match status" value="1"/>
</dbReference>
<keyword evidence="3 4" id="KW-0326">Glycosidase</keyword>
<dbReference type="InterPro" id="IPR023296">
    <property type="entry name" value="Glyco_hydro_beta-prop_sf"/>
</dbReference>
<dbReference type="AlphaFoldDB" id="A0A6A6B868"/>
<dbReference type="Pfam" id="PF04616">
    <property type="entry name" value="Glyco_hydro_43"/>
    <property type="match status" value="1"/>
</dbReference>
<name>A0A6A6B868_9PEZI</name>
<dbReference type="Pfam" id="PF17851">
    <property type="entry name" value="GH43_C2"/>
    <property type="match status" value="1"/>
</dbReference>
<dbReference type="SUPFAM" id="SSF49899">
    <property type="entry name" value="Concanavalin A-like lectins/glucanases"/>
    <property type="match status" value="1"/>
</dbReference>
<evidence type="ECO:0000313" key="6">
    <source>
        <dbReference type="EMBL" id="KAF2140412.1"/>
    </source>
</evidence>
<dbReference type="InterPro" id="IPR041542">
    <property type="entry name" value="GH43_C2"/>
</dbReference>
<evidence type="ECO:0000256" key="3">
    <source>
        <dbReference type="ARBA" id="ARBA00023295"/>
    </source>
</evidence>
<dbReference type="OrthoDB" id="2139957at2759"/>
<organism evidence="6 7">
    <name type="scientific">Aplosporella prunicola CBS 121167</name>
    <dbReference type="NCBI Taxonomy" id="1176127"/>
    <lineage>
        <taxon>Eukaryota</taxon>
        <taxon>Fungi</taxon>
        <taxon>Dikarya</taxon>
        <taxon>Ascomycota</taxon>
        <taxon>Pezizomycotina</taxon>
        <taxon>Dothideomycetes</taxon>
        <taxon>Dothideomycetes incertae sedis</taxon>
        <taxon>Botryosphaeriales</taxon>
        <taxon>Aplosporellaceae</taxon>
        <taxon>Aplosporella</taxon>
    </lineage>
</organism>
<evidence type="ECO:0000256" key="2">
    <source>
        <dbReference type="ARBA" id="ARBA00022801"/>
    </source>
</evidence>
<evidence type="ECO:0000313" key="7">
    <source>
        <dbReference type="Proteomes" id="UP000799438"/>
    </source>
</evidence>
<comment type="similarity">
    <text evidence="1 4">Belongs to the glycosyl hydrolase 43 family.</text>
</comment>
<dbReference type="GO" id="GO:0004553">
    <property type="term" value="F:hydrolase activity, hydrolyzing O-glycosyl compounds"/>
    <property type="evidence" value="ECO:0007669"/>
    <property type="project" value="InterPro"/>
</dbReference>